<dbReference type="Proteomes" id="UP000886595">
    <property type="component" value="Unassembled WGS sequence"/>
</dbReference>
<gene>
    <name evidence="3" type="ORF">Bca52824_056531</name>
</gene>
<feature type="region of interest" description="Disordered" evidence="1">
    <location>
        <begin position="64"/>
        <end position="91"/>
    </location>
</feature>
<proteinExistence type="predicted"/>
<comment type="caution">
    <text evidence="3">The sequence shown here is derived from an EMBL/GenBank/DDBJ whole genome shotgun (WGS) entry which is preliminary data.</text>
</comment>
<name>A0A8X7UDW9_BRACI</name>
<protein>
    <recommendedName>
        <fullName evidence="2">Retrotransposon gag domain-containing protein</fullName>
    </recommendedName>
</protein>
<dbReference type="Pfam" id="PF03732">
    <property type="entry name" value="Retrotrans_gag"/>
    <property type="match status" value="1"/>
</dbReference>
<evidence type="ECO:0000259" key="2">
    <source>
        <dbReference type="Pfam" id="PF03732"/>
    </source>
</evidence>
<dbReference type="AlphaFoldDB" id="A0A8X7UDW9"/>
<evidence type="ECO:0000313" key="3">
    <source>
        <dbReference type="EMBL" id="KAG2273976.1"/>
    </source>
</evidence>
<dbReference type="InterPro" id="IPR005162">
    <property type="entry name" value="Retrotrans_gag_dom"/>
</dbReference>
<keyword evidence="4" id="KW-1185">Reference proteome</keyword>
<evidence type="ECO:0000313" key="4">
    <source>
        <dbReference type="Proteomes" id="UP000886595"/>
    </source>
</evidence>
<organism evidence="3 4">
    <name type="scientific">Brassica carinata</name>
    <name type="common">Ethiopian mustard</name>
    <name type="synonym">Abyssinian cabbage</name>
    <dbReference type="NCBI Taxonomy" id="52824"/>
    <lineage>
        <taxon>Eukaryota</taxon>
        <taxon>Viridiplantae</taxon>
        <taxon>Streptophyta</taxon>
        <taxon>Embryophyta</taxon>
        <taxon>Tracheophyta</taxon>
        <taxon>Spermatophyta</taxon>
        <taxon>Magnoliopsida</taxon>
        <taxon>eudicotyledons</taxon>
        <taxon>Gunneridae</taxon>
        <taxon>Pentapetalae</taxon>
        <taxon>rosids</taxon>
        <taxon>malvids</taxon>
        <taxon>Brassicales</taxon>
        <taxon>Brassicaceae</taxon>
        <taxon>Brassiceae</taxon>
        <taxon>Brassica</taxon>
    </lineage>
</organism>
<dbReference type="OrthoDB" id="1113451at2759"/>
<sequence>MAETRSKGAAREAEGSTTNRIEAIEKALALQNERASIMDERLQTMLEAVNVMTTQMQRNAATNGEINQRGGGEGFVQDPNHRHHHNNNSGMTRMAKIDFPRFDGSKLKEWLSKAEEFFEIANTPEECKVGIASIHFDGEASTWHLALKQEDENAMILRSWRVYKNRIKERFEEVLDDPMAELKELRETDGIADYHKRFELIRARLRLSEEYLLSAYLAGLRLDTQMHIRMFQPQTTRQCLVLGRLYEMAHPKKTTTSNWQNQKQSFAPNQQKGLIPLKKEEWVKPKEIETEGHSKRQELVYFVVFCIHEGILCYRERVAT</sequence>
<feature type="domain" description="Retrotransposon gag" evidence="2">
    <location>
        <begin position="131"/>
        <end position="221"/>
    </location>
</feature>
<accession>A0A8X7UDW9</accession>
<evidence type="ECO:0000256" key="1">
    <source>
        <dbReference type="SAM" id="MobiDB-lite"/>
    </source>
</evidence>
<reference evidence="3 4" key="1">
    <citation type="submission" date="2020-02" db="EMBL/GenBank/DDBJ databases">
        <authorList>
            <person name="Ma Q."/>
            <person name="Huang Y."/>
            <person name="Song X."/>
            <person name="Pei D."/>
        </authorList>
    </citation>
    <scope>NUCLEOTIDE SEQUENCE [LARGE SCALE GENOMIC DNA]</scope>
    <source>
        <strain evidence="3">Sxm20200214</strain>
        <tissue evidence="3">Leaf</tissue>
    </source>
</reference>
<dbReference type="EMBL" id="JAAMPC010000012">
    <property type="protein sequence ID" value="KAG2273976.1"/>
    <property type="molecule type" value="Genomic_DNA"/>
</dbReference>